<reference evidence="3" key="2">
    <citation type="journal article" date="2017" name="Nat. Plants">
        <title>The Aegilops tauschii genome reveals multiple impacts of transposons.</title>
        <authorList>
            <person name="Zhao G."/>
            <person name="Zou C."/>
            <person name="Li K."/>
            <person name="Wang K."/>
            <person name="Li T."/>
            <person name="Gao L."/>
            <person name="Zhang X."/>
            <person name="Wang H."/>
            <person name="Yang Z."/>
            <person name="Liu X."/>
            <person name="Jiang W."/>
            <person name="Mao L."/>
            <person name="Kong X."/>
            <person name="Jiao Y."/>
            <person name="Jia J."/>
        </authorList>
    </citation>
    <scope>NUCLEOTIDE SEQUENCE [LARGE SCALE GENOMIC DNA]</scope>
    <source>
        <strain evidence="3">cv. AL8/78</strain>
    </source>
</reference>
<reference evidence="2" key="3">
    <citation type="journal article" date="2017" name="Nature">
        <title>Genome sequence of the progenitor of the wheat D genome Aegilops tauschii.</title>
        <authorList>
            <person name="Luo M.C."/>
            <person name="Gu Y.Q."/>
            <person name="Puiu D."/>
            <person name="Wang H."/>
            <person name="Twardziok S.O."/>
            <person name="Deal K.R."/>
            <person name="Huo N."/>
            <person name="Zhu T."/>
            <person name="Wang L."/>
            <person name="Wang Y."/>
            <person name="McGuire P.E."/>
            <person name="Liu S."/>
            <person name="Long H."/>
            <person name="Ramasamy R.K."/>
            <person name="Rodriguez J.C."/>
            <person name="Van S.L."/>
            <person name="Yuan L."/>
            <person name="Wang Z."/>
            <person name="Xia Z."/>
            <person name="Xiao L."/>
            <person name="Anderson O.D."/>
            <person name="Ouyang S."/>
            <person name="Liang Y."/>
            <person name="Zimin A.V."/>
            <person name="Pertea G."/>
            <person name="Qi P."/>
            <person name="Bennetzen J.L."/>
            <person name="Dai X."/>
            <person name="Dawson M.W."/>
            <person name="Muller H.G."/>
            <person name="Kugler K."/>
            <person name="Rivarola-Duarte L."/>
            <person name="Spannagl M."/>
            <person name="Mayer K.F.X."/>
            <person name="Lu F.H."/>
            <person name="Bevan M.W."/>
            <person name="Leroy P."/>
            <person name="Li P."/>
            <person name="You F.M."/>
            <person name="Sun Q."/>
            <person name="Liu Z."/>
            <person name="Lyons E."/>
            <person name="Wicker T."/>
            <person name="Salzberg S.L."/>
            <person name="Devos K.M."/>
            <person name="Dvorak J."/>
        </authorList>
    </citation>
    <scope>NUCLEOTIDE SEQUENCE [LARGE SCALE GENOMIC DNA]</scope>
    <source>
        <strain evidence="2">cv. AL8/78</strain>
    </source>
</reference>
<feature type="compositionally biased region" description="Basic residues" evidence="1">
    <location>
        <begin position="26"/>
        <end position="50"/>
    </location>
</feature>
<reference evidence="2" key="4">
    <citation type="submission" date="2019-03" db="UniProtKB">
        <authorList>
            <consortium name="EnsemblPlants"/>
        </authorList>
    </citation>
    <scope>IDENTIFICATION</scope>
</reference>
<reference evidence="2" key="5">
    <citation type="journal article" date="2021" name="G3 (Bethesda)">
        <title>Aegilops tauschii genome assembly Aet v5.0 features greater sequence contiguity and improved annotation.</title>
        <authorList>
            <person name="Wang L."/>
            <person name="Zhu T."/>
            <person name="Rodriguez J.C."/>
            <person name="Deal K.R."/>
            <person name="Dubcovsky J."/>
            <person name="McGuire P.E."/>
            <person name="Lux T."/>
            <person name="Spannagl M."/>
            <person name="Mayer K.F.X."/>
            <person name="Baldrich P."/>
            <person name="Meyers B.C."/>
            <person name="Huo N."/>
            <person name="Gu Y.Q."/>
            <person name="Zhou H."/>
            <person name="Devos K.M."/>
            <person name="Bennetzen J.L."/>
            <person name="Unver T."/>
            <person name="Budak H."/>
            <person name="Gulick P.J."/>
            <person name="Galiba G."/>
            <person name="Kalapos B."/>
            <person name="Nelson D.R."/>
            <person name="Li P."/>
            <person name="You F.M."/>
            <person name="Luo M.C."/>
            <person name="Dvorak J."/>
        </authorList>
    </citation>
    <scope>NUCLEOTIDE SEQUENCE [LARGE SCALE GENOMIC DNA]</scope>
    <source>
        <strain evidence="2">cv. AL8/78</strain>
    </source>
</reference>
<sequence length="83" mass="9606">RHHRRPHLLRRNPSDGVPRRSLPLLPRRRPRSHRFHCPARTRGPHSRRPSPSHPCLGALLPSRRRKVVGTKCLPDTPEIGDVM</sequence>
<evidence type="ECO:0000256" key="1">
    <source>
        <dbReference type="SAM" id="MobiDB-lite"/>
    </source>
</evidence>
<protein>
    <submittedName>
        <fullName evidence="2">Uncharacterized protein</fullName>
    </submittedName>
</protein>
<evidence type="ECO:0000313" key="2">
    <source>
        <dbReference type="EnsemblPlants" id="AET4Gv20149400.3"/>
    </source>
</evidence>
<accession>A0A453HCW3</accession>
<reference evidence="3" key="1">
    <citation type="journal article" date="2014" name="Science">
        <title>Ancient hybridizations among the ancestral genomes of bread wheat.</title>
        <authorList>
            <consortium name="International Wheat Genome Sequencing Consortium,"/>
            <person name="Marcussen T."/>
            <person name="Sandve S.R."/>
            <person name="Heier L."/>
            <person name="Spannagl M."/>
            <person name="Pfeifer M."/>
            <person name="Jakobsen K.S."/>
            <person name="Wulff B.B."/>
            <person name="Steuernagel B."/>
            <person name="Mayer K.F."/>
            <person name="Olsen O.A."/>
        </authorList>
    </citation>
    <scope>NUCLEOTIDE SEQUENCE [LARGE SCALE GENOMIC DNA]</scope>
    <source>
        <strain evidence="3">cv. AL8/78</strain>
    </source>
</reference>
<keyword evidence="3" id="KW-1185">Reference proteome</keyword>
<dbReference type="Gramene" id="AET4Gv20149400.3">
    <property type="protein sequence ID" value="AET4Gv20149400.3"/>
    <property type="gene ID" value="AET4Gv20149400"/>
</dbReference>
<proteinExistence type="predicted"/>
<dbReference type="AlphaFoldDB" id="A0A453HCW3"/>
<dbReference type="EnsemblPlants" id="AET4Gv20149400.3">
    <property type="protein sequence ID" value="AET4Gv20149400.3"/>
    <property type="gene ID" value="AET4Gv20149400"/>
</dbReference>
<organism evidence="2 3">
    <name type="scientific">Aegilops tauschii subsp. strangulata</name>
    <name type="common">Goatgrass</name>
    <dbReference type="NCBI Taxonomy" id="200361"/>
    <lineage>
        <taxon>Eukaryota</taxon>
        <taxon>Viridiplantae</taxon>
        <taxon>Streptophyta</taxon>
        <taxon>Embryophyta</taxon>
        <taxon>Tracheophyta</taxon>
        <taxon>Spermatophyta</taxon>
        <taxon>Magnoliopsida</taxon>
        <taxon>Liliopsida</taxon>
        <taxon>Poales</taxon>
        <taxon>Poaceae</taxon>
        <taxon>BOP clade</taxon>
        <taxon>Pooideae</taxon>
        <taxon>Triticodae</taxon>
        <taxon>Triticeae</taxon>
        <taxon>Triticinae</taxon>
        <taxon>Aegilops</taxon>
    </lineage>
</organism>
<evidence type="ECO:0000313" key="3">
    <source>
        <dbReference type="Proteomes" id="UP000015105"/>
    </source>
</evidence>
<name>A0A453HCW3_AEGTS</name>
<dbReference type="Proteomes" id="UP000015105">
    <property type="component" value="Chromosome 4D"/>
</dbReference>
<feature type="region of interest" description="Disordered" evidence="1">
    <location>
        <begin position="1"/>
        <end position="58"/>
    </location>
</feature>
<feature type="compositionally biased region" description="Basic residues" evidence="1">
    <location>
        <begin position="1"/>
        <end position="10"/>
    </location>
</feature>